<comment type="caution">
    <text evidence="1">The sequence shown here is derived from an EMBL/GenBank/DDBJ whole genome shotgun (WGS) entry which is preliminary data.</text>
</comment>
<proteinExistence type="predicted"/>
<protein>
    <submittedName>
        <fullName evidence="1">Uncharacterized protein</fullName>
    </submittedName>
</protein>
<dbReference type="Proteomes" id="UP000828048">
    <property type="component" value="Chromosome 11"/>
</dbReference>
<keyword evidence="2" id="KW-1185">Reference proteome</keyword>
<gene>
    <name evidence="1" type="ORF">Vadar_032554</name>
</gene>
<accession>A0ACB7YR29</accession>
<organism evidence="1 2">
    <name type="scientific">Vaccinium darrowii</name>
    <dbReference type="NCBI Taxonomy" id="229202"/>
    <lineage>
        <taxon>Eukaryota</taxon>
        <taxon>Viridiplantae</taxon>
        <taxon>Streptophyta</taxon>
        <taxon>Embryophyta</taxon>
        <taxon>Tracheophyta</taxon>
        <taxon>Spermatophyta</taxon>
        <taxon>Magnoliopsida</taxon>
        <taxon>eudicotyledons</taxon>
        <taxon>Gunneridae</taxon>
        <taxon>Pentapetalae</taxon>
        <taxon>asterids</taxon>
        <taxon>Ericales</taxon>
        <taxon>Ericaceae</taxon>
        <taxon>Vaccinioideae</taxon>
        <taxon>Vaccinieae</taxon>
        <taxon>Vaccinium</taxon>
    </lineage>
</organism>
<sequence>MGICKSTPTYQTSNAPVRGPVQGYSQDPFNPPLAGTSGRSRSCSSCHRPEPIEVEYADLGDGRYLCPDCLPISLMESKQLKPVIHQVHSFFEDYLKLPVRKDIPIFFVDANEMNQHSRHGTIVDLNSFQVYGSTVFSRGDVTLKIVLGETLAHEMVHALIRLQGWNFVLETSVEEGLCDAVACMWIDYTADDYDNASFAKTLNEFRKYAIEANHSDDAEFAKARRAVEKFGLKHTLKCIARTRSIPEAVGELERGSDFKVERSVVVNYSCGFAFALEPLRYRRLSPSNDFPMVVRWHLKLRRSLEALRRIGDHVLEDGLVIKAKKVAIRASKGMLDPEQKVKGEEQRMRKVDFRLIEKVMLEDH</sequence>
<evidence type="ECO:0000313" key="2">
    <source>
        <dbReference type="Proteomes" id="UP000828048"/>
    </source>
</evidence>
<reference evidence="1 2" key="1">
    <citation type="journal article" date="2021" name="Hortic Res">
        <title>High-quality reference genome and annotation aids understanding of berry development for evergreen blueberry (Vaccinium darrowii).</title>
        <authorList>
            <person name="Yu J."/>
            <person name="Hulse-Kemp A.M."/>
            <person name="Babiker E."/>
            <person name="Staton M."/>
        </authorList>
    </citation>
    <scope>NUCLEOTIDE SEQUENCE [LARGE SCALE GENOMIC DNA]</scope>
    <source>
        <strain evidence="2">cv. NJ 8807/NJ 8810</strain>
        <tissue evidence="1">Young leaf</tissue>
    </source>
</reference>
<name>A0ACB7YR29_9ERIC</name>
<evidence type="ECO:0000313" key="1">
    <source>
        <dbReference type="EMBL" id="KAH7856087.1"/>
    </source>
</evidence>
<dbReference type="EMBL" id="CM037161">
    <property type="protein sequence ID" value="KAH7856087.1"/>
    <property type="molecule type" value="Genomic_DNA"/>
</dbReference>